<dbReference type="PANTHER" id="PTHR11371">
    <property type="entry name" value="DEOXYRIBONUCLEASE"/>
    <property type="match status" value="1"/>
</dbReference>
<dbReference type="InterPro" id="IPR016202">
    <property type="entry name" value="DNase_I"/>
</dbReference>
<dbReference type="AlphaFoldDB" id="A0ABD3UWX2"/>
<dbReference type="EMBL" id="JBJQND010000015">
    <property type="protein sequence ID" value="KAL3853677.1"/>
    <property type="molecule type" value="Genomic_DNA"/>
</dbReference>
<feature type="non-terminal residue" evidence="3">
    <location>
        <position position="220"/>
    </location>
</feature>
<evidence type="ECO:0000313" key="4">
    <source>
        <dbReference type="Proteomes" id="UP001634394"/>
    </source>
</evidence>
<dbReference type="Gene3D" id="3.60.10.10">
    <property type="entry name" value="Endonuclease/exonuclease/phosphatase"/>
    <property type="match status" value="1"/>
</dbReference>
<keyword evidence="1" id="KW-0540">Nuclease</keyword>
<organism evidence="3 4">
    <name type="scientific">Sinanodonta woodiana</name>
    <name type="common">Chinese pond mussel</name>
    <name type="synonym">Anodonta woodiana</name>
    <dbReference type="NCBI Taxonomy" id="1069815"/>
    <lineage>
        <taxon>Eukaryota</taxon>
        <taxon>Metazoa</taxon>
        <taxon>Spiralia</taxon>
        <taxon>Lophotrochozoa</taxon>
        <taxon>Mollusca</taxon>
        <taxon>Bivalvia</taxon>
        <taxon>Autobranchia</taxon>
        <taxon>Heteroconchia</taxon>
        <taxon>Palaeoheterodonta</taxon>
        <taxon>Unionida</taxon>
        <taxon>Unionoidea</taxon>
        <taxon>Unionidae</taxon>
        <taxon>Unioninae</taxon>
        <taxon>Sinanodonta</taxon>
    </lineage>
</organism>
<keyword evidence="4" id="KW-1185">Reference proteome</keyword>
<dbReference type="GO" id="GO:0016787">
    <property type="term" value="F:hydrolase activity"/>
    <property type="evidence" value="ECO:0007669"/>
    <property type="project" value="UniProtKB-KW"/>
</dbReference>
<accession>A0ABD3UWX2</accession>
<evidence type="ECO:0000313" key="3">
    <source>
        <dbReference type="EMBL" id="KAL3853677.1"/>
    </source>
</evidence>
<dbReference type="SMART" id="SM00476">
    <property type="entry name" value="DNaseIc"/>
    <property type="match status" value="1"/>
</dbReference>
<dbReference type="GO" id="GO:0004518">
    <property type="term" value="F:nuclease activity"/>
    <property type="evidence" value="ECO:0007669"/>
    <property type="project" value="UniProtKB-KW"/>
</dbReference>
<evidence type="ECO:0000256" key="1">
    <source>
        <dbReference type="ARBA" id="ARBA00022722"/>
    </source>
</evidence>
<dbReference type="PANTHER" id="PTHR11371:SF31">
    <property type="entry name" value="EXTRACELLULAR NUCLEASE"/>
    <property type="match status" value="1"/>
</dbReference>
<dbReference type="SUPFAM" id="SSF56219">
    <property type="entry name" value="DNase I-like"/>
    <property type="match status" value="1"/>
</dbReference>
<protein>
    <submittedName>
        <fullName evidence="3">Uncharacterized protein</fullName>
    </submittedName>
</protein>
<evidence type="ECO:0000256" key="2">
    <source>
        <dbReference type="ARBA" id="ARBA00022801"/>
    </source>
</evidence>
<sequence>MQASNYKHSIIERKWVCLIHLAHMVWLSVRDWDVAVIKNNICTCTDWTGWSCWVTKSATPTGKCQHHAQKQSFFLLLLKHNLMRLYIFAINQYLPQILTKFVLVGVHIKPEDAVAEIGHMYNVYLDILGHWPGVKNVLVMGDLNADCSYASENDLRPLTIYIDPRFDWLLGWEADTTVSTNTDCAYDRFIAAGTELRSAIVPGTSAVYRYEKDFVLDYDT</sequence>
<name>A0ABD3UWX2_SINWO</name>
<comment type="caution">
    <text evidence="3">The sequence shown here is derived from an EMBL/GenBank/DDBJ whole genome shotgun (WGS) entry which is preliminary data.</text>
</comment>
<keyword evidence="2" id="KW-0378">Hydrolase</keyword>
<dbReference type="Proteomes" id="UP001634394">
    <property type="component" value="Unassembled WGS sequence"/>
</dbReference>
<dbReference type="PRINTS" id="PR00130">
    <property type="entry name" value="DNASEI"/>
</dbReference>
<proteinExistence type="predicted"/>
<reference evidence="3 4" key="1">
    <citation type="submission" date="2024-11" db="EMBL/GenBank/DDBJ databases">
        <title>Chromosome-level genome assembly of the freshwater bivalve Anodonta woodiana.</title>
        <authorList>
            <person name="Chen X."/>
        </authorList>
    </citation>
    <scope>NUCLEOTIDE SEQUENCE [LARGE SCALE GENOMIC DNA]</scope>
    <source>
        <strain evidence="3">MN2024</strain>
        <tissue evidence="3">Gills</tissue>
    </source>
</reference>
<gene>
    <name evidence="3" type="ORF">ACJMK2_017200</name>
</gene>
<dbReference type="InterPro" id="IPR036691">
    <property type="entry name" value="Endo/exonu/phosph_ase_sf"/>
</dbReference>